<feature type="signal peptide" evidence="1">
    <location>
        <begin position="1"/>
        <end position="20"/>
    </location>
</feature>
<reference evidence="2" key="1">
    <citation type="submission" date="2021-07" db="EMBL/GenBank/DDBJ databases">
        <authorList>
            <person name="Durling M."/>
        </authorList>
    </citation>
    <scope>NUCLEOTIDE SEQUENCE</scope>
</reference>
<sequence>MQLLALLISIISLLPSLISASACVAGGLATQVTQVGACCKSLAGTWYQFYPNQAICVVADDRLWAYKSCVGRVGYSDLDTKCIPGNGEGLSTAIGTPTAFTTGRETITAAA</sequence>
<protein>
    <submittedName>
        <fullName evidence="2">Uncharacterized protein</fullName>
    </submittedName>
</protein>
<organism evidence="2 3">
    <name type="scientific">Hymenoscyphus fraxineus</name>
    <dbReference type="NCBI Taxonomy" id="746836"/>
    <lineage>
        <taxon>Eukaryota</taxon>
        <taxon>Fungi</taxon>
        <taxon>Dikarya</taxon>
        <taxon>Ascomycota</taxon>
        <taxon>Pezizomycotina</taxon>
        <taxon>Leotiomycetes</taxon>
        <taxon>Helotiales</taxon>
        <taxon>Helotiaceae</taxon>
        <taxon>Hymenoscyphus</taxon>
    </lineage>
</organism>
<evidence type="ECO:0000313" key="3">
    <source>
        <dbReference type="Proteomes" id="UP000696280"/>
    </source>
</evidence>
<proteinExistence type="predicted"/>
<dbReference type="EMBL" id="CAJVRL010000050">
    <property type="protein sequence ID" value="CAG8953473.1"/>
    <property type="molecule type" value="Genomic_DNA"/>
</dbReference>
<gene>
    <name evidence="2" type="ORF">HYFRA_00010223</name>
</gene>
<keyword evidence="3" id="KW-1185">Reference proteome</keyword>
<evidence type="ECO:0000256" key="1">
    <source>
        <dbReference type="SAM" id="SignalP"/>
    </source>
</evidence>
<feature type="chain" id="PRO_5040223011" evidence="1">
    <location>
        <begin position="21"/>
        <end position="111"/>
    </location>
</feature>
<comment type="caution">
    <text evidence="2">The sequence shown here is derived from an EMBL/GenBank/DDBJ whole genome shotgun (WGS) entry which is preliminary data.</text>
</comment>
<evidence type="ECO:0000313" key="2">
    <source>
        <dbReference type="EMBL" id="CAG8953473.1"/>
    </source>
</evidence>
<name>A0A9N9KVN7_9HELO</name>
<dbReference type="Proteomes" id="UP000696280">
    <property type="component" value="Unassembled WGS sequence"/>
</dbReference>
<keyword evidence="1" id="KW-0732">Signal</keyword>
<accession>A0A9N9KVN7</accession>
<dbReference type="AlphaFoldDB" id="A0A9N9KVN7"/>
<dbReference type="OrthoDB" id="3505050at2759"/>